<feature type="region of interest" description="Disordered" evidence="1">
    <location>
        <begin position="1"/>
        <end position="58"/>
    </location>
</feature>
<proteinExistence type="predicted"/>
<dbReference type="STRING" id="28136.SAMN02745202_01282"/>
<evidence type="ECO:0000313" key="2">
    <source>
        <dbReference type="EMBL" id="SJZ85681.1"/>
    </source>
</evidence>
<gene>
    <name evidence="2" type="ORF">SAMN02745202_01282</name>
</gene>
<evidence type="ECO:0000256" key="1">
    <source>
        <dbReference type="SAM" id="MobiDB-lite"/>
    </source>
</evidence>
<organism evidence="2 3">
    <name type="scientific">Segatella oulorum</name>
    <dbReference type="NCBI Taxonomy" id="28136"/>
    <lineage>
        <taxon>Bacteria</taxon>
        <taxon>Pseudomonadati</taxon>
        <taxon>Bacteroidota</taxon>
        <taxon>Bacteroidia</taxon>
        <taxon>Bacteroidales</taxon>
        <taxon>Prevotellaceae</taxon>
        <taxon>Segatella</taxon>
    </lineage>
</organism>
<dbReference type="Proteomes" id="UP000190065">
    <property type="component" value="Unassembled WGS sequence"/>
</dbReference>
<sequence>MSKGINKDSMSSLLEGLTSVRSTTPEDHHQPNPSSNSKDEVTSIPVDKPISKGGSKERICTSVDKNVMNKIRTISETEGIQINELITLGLDMVISKYEEAHGPVRPKKINKGNIDNIFR</sequence>
<dbReference type="RefSeq" id="WP_025070092.1">
    <property type="nucleotide sequence ID" value="NZ_FUXK01000012.1"/>
</dbReference>
<accession>A0A1T4P2Q8</accession>
<name>A0A1T4P2Q8_9BACT</name>
<dbReference type="EMBL" id="FUXK01000012">
    <property type="protein sequence ID" value="SJZ85681.1"/>
    <property type="molecule type" value="Genomic_DNA"/>
</dbReference>
<evidence type="ECO:0000313" key="3">
    <source>
        <dbReference type="Proteomes" id="UP000190065"/>
    </source>
</evidence>
<protein>
    <submittedName>
        <fullName evidence="2">Uncharacterized protein</fullName>
    </submittedName>
</protein>
<reference evidence="2 3" key="1">
    <citation type="submission" date="2017-02" db="EMBL/GenBank/DDBJ databases">
        <authorList>
            <person name="Peterson S.W."/>
        </authorList>
    </citation>
    <scope>NUCLEOTIDE SEQUENCE [LARGE SCALE GENOMIC DNA]</scope>
    <source>
        <strain evidence="2 3">ATCC 43324</strain>
    </source>
</reference>
<dbReference type="AlphaFoldDB" id="A0A1T4P2Q8"/>